<dbReference type="InterPro" id="IPR006634">
    <property type="entry name" value="TLC-dom"/>
</dbReference>
<feature type="domain" description="TLC" evidence="8">
    <location>
        <begin position="95"/>
        <end position="311"/>
    </location>
</feature>
<keyword evidence="3 6" id="KW-1133">Transmembrane helix</keyword>
<feature type="transmembrane region" description="Helical" evidence="6">
    <location>
        <begin position="179"/>
        <end position="198"/>
    </location>
</feature>
<accession>A0A7S2JE31</accession>
<dbReference type="AlphaFoldDB" id="A0A7S2JE31"/>
<evidence type="ECO:0000256" key="5">
    <source>
        <dbReference type="PROSITE-ProRule" id="PRU00205"/>
    </source>
</evidence>
<evidence type="ECO:0000256" key="3">
    <source>
        <dbReference type="ARBA" id="ARBA00022989"/>
    </source>
</evidence>
<dbReference type="InterPro" id="IPR016439">
    <property type="entry name" value="Lag1/Lac1-like"/>
</dbReference>
<dbReference type="GO" id="GO:0016020">
    <property type="term" value="C:membrane"/>
    <property type="evidence" value="ECO:0007669"/>
    <property type="project" value="UniProtKB-SubCell"/>
</dbReference>
<feature type="signal peptide" evidence="7">
    <location>
        <begin position="1"/>
        <end position="19"/>
    </location>
</feature>
<gene>
    <name evidence="9" type="ORF">AAND1436_LOCUS49054</name>
</gene>
<feature type="transmembrane region" description="Helical" evidence="6">
    <location>
        <begin position="243"/>
        <end position="263"/>
    </location>
</feature>
<evidence type="ECO:0000259" key="8">
    <source>
        <dbReference type="PROSITE" id="PS50922"/>
    </source>
</evidence>
<evidence type="ECO:0000256" key="6">
    <source>
        <dbReference type="SAM" id="Phobius"/>
    </source>
</evidence>
<keyword evidence="7" id="KW-0732">Signal</keyword>
<evidence type="ECO:0000313" key="9">
    <source>
        <dbReference type="EMBL" id="CAD9544090.1"/>
    </source>
</evidence>
<comment type="subcellular location">
    <subcellularLocation>
        <location evidence="1">Membrane</location>
        <topology evidence="1">Multi-pass membrane protein</topology>
    </subcellularLocation>
</comment>
<dbReference type="Pfam" id="PF03798">
    <property type="entry name" value="TRAM_LAG1_CLN8"/>
    <property type="match status" value="1"/>
</dbReference>
<evidence type="ECO:0000256" key="7">
    <source>
        <dbReference type="SAM" id="SignalP"/>
    </source>
</evidence>
<keyword evidence="4 5" id="KW-0472">Membrane</keyword>
<keyword evidence="2 5" id="KW-0812">Transmembrane</keyword>
<evidence type="ECO:0000256" key="1">
    <source>
        <dbReference type="ARBA" id="ARBA00004141"/>
    </source>
</evidence>
<dbReference type="GO" id="GO:0046513">
    <property type="term" value="P:ceramide biosynthetic process"/>
    <property type="evidence" value="ECO:0007669"/>
    <property type="project" value="InterPro"/>
</dbReference>
<feature type="chain" id="PRO_5030925857" description="TLC domain-containing protein" evidence="7">
    <location>
        <begin position="20"/>
        <end position="333"/>
    </location>
</feature>
<sequence>MTMLFGVVVVCIAAHEAWIISQDVAGTLKDATSSLASLGTMARGSKTEIAALPMGPPDIPRDRRIFTVFAVTIFMMNWGLRLLVVEPFARVCVGLKGPQVAKFAQSTLEAVMYGGFAILGFWVVPKQDFVWPSEKWWRGFSEGGHEIMRLDLRCYYILYVSRYLQALVSVMMEFKRKDFLEMVIHHAVTIAVIYVSYIYGWNRVGVVVMVLLDPADVPLHLAKLCKYTAESSGRHLWQFLADRLFEVFGVTFFVTRIVFYGYVCWSAHVETTQFFPKGVPECFCLLLLDTLLVLQCYWFSLIGKVAMKMMRGAHVEDSRSDDEDEGPEEKKGK</sequence>
<dbReference type="PANTHER" id="PTHR12560">
    <property type="entry name" value="LONGEVITY ASSURANCE FACTOR 1 LAG1"/>
    <property type="match status" value="1"/>
</dbReference>
<dbReference type="PROSITE" id="PS50922">
    <property type="entry name" value="TLC"/>
    <property type="match status" value="1"/>
</dbReference>
<dbReference type="PANTHER" id="PTHR12560:SF0">
    <property type="entry name" value="LD18904P"/>
    <property type="match status" value="1"/>
</dbReference>
<protein>
    <recommendedName>
        <fullName evidence="8">TLC domain-containing protein</fullName>
    </recommendedName>
</protein>
<evidence type="ECO:0000256" key="2">
    <source>
        <dbReference type="ARBA" id="ARBA00022692"/>
    </source>
</evidence>
<organism evidence="9">
    <name type="scientific">Alexandrium andersonii</name>
    <dbReference type="NCBI Taxonomy" id="327968"/>
    <lineage>
        <taxon>Eukaryota</taxon>
        <taxon>Sar</taxon>
        <taxon>Alveolata</taxon>
        <taxon>Dinophyceae</taxon>
        <taxon>Gonyaulacales</taxon>
        <taxon>Pyrocystaceae</taxon>
        <taxon>Alexandrium</taxon>
    </lineage>
</organism>
<dbReference type="EMBL" id="HBGQ01102590">
    <property type="protein sequence ID" value="CAD9544090.1"/>
    <property type="molecule type" value="Transcribed_RNA"/>
</dbReference>
<feature type="transmembrane region" description="Helical" evidence="6">
    <location>
        <begin position="283"/>
        <end position="302"/>
    </location>
</feature>
<evidence type="ECO:0000256" key="4">
    <source>
        <dbReference type="ARBA" id="ARBA00023136"/>
    </source>
</evidence>
<name>A0A7S2JE31_9DINO</name>
<reference evidence="9" key="1">
    <citation type="submission" date="2021-01" db="EMBL/GenBank/DDBJ databases">
        <authorList>
            <person name="Corre E."/>
            <person name="Pelletier E."/>
            <person name="Niang G."/>
            <person name="Scheremetjew M."/>
            <person name="Finn R."/>
            <person name="Kale V."/>
            <person name="Holt S."/>
            <person name="Cochrane G."/>
            <person name="Meng A."/>
            <person name="Brown T."/>
            <person name="Cohen L."/>
        </authorList>
    </citation>
    <scope>NUCLEOTIDE SEQUENCE</scope>
    <source>
        <strain evidence="9">CCMP2222</strain>
    </source>
</reference>
<dbReference type="GO" id="GO:0050291">
    <property type="term" value="F:sphingosine N-acyltransferase activity"/>
    <property type="evidence" value="ECO:0007669"/>
    <property type="project" value="InterPro"/>
</dbReference>
<feature type="transmembrane region" description="Helical" evidence="6">
    <location>
        <begin position="65"/>
        <end position="85"/>
    </location>
</feature>
<proteinExistence type="predicted"/>
<dbReference type="SMART" id="SM00724">
    <property type="entry name" value="TLC"/>
    <property type="match status" value="1"/>
</dbReference>
<feature type="transmembrane region" description="Helical" evidence="6">
    <location>
        <begin position="106"/>
        <end position="124"/>
    </location>
</feature>